<dbReference type="Pfam" id="PF21344">
    <property type="entry name" value="Zn_ribbon_LysW"/>
    <property type="match status" value="1"/>
</dbReference>
<proteinExistence type="predicted"/>
<accession>A0A0G0T1C3</accession>
<organism evidence="1 2">
    <name type="scientific">Candidatus Gottesmanbacteria bacterium GW2011_GWC2_39_8</name>
    <dbReference type="NCBI Taxonomy" id="1618450"/>
    <lineage>
        <taxon>Bacteria</taxon>
        <taxon>Candidatus Gottesmaniibacteriota</taxon>
    </lineage>
</organism>
<dbReference type="InterPro" id="IPR005906">
    <property type="entry name" value="LysW"/>
</dbReference>
<evidence type="ECO:0000313" key="2">
    <source>
        <dbReference type="Proteomes" id="UP000034539"/>
    </source>
</evidence>
<comment type="caution">
    <text evidence="1">The sequence shown here is derived from an EMBL/GenBank/DDBJ whole genome shotgun (WGS) entry which is preliminary data.</text>
</comment>
<name>A0A0G0T1C3_9BACT</name>
<evidence type="ECO:0008006" key="3">
    <source>
        <dbReference type="Google" id="ProtNLM"/>
    </source>
</evidence>
<dbReference type="Proteomes" id="UP000034539">
    <property type="component" value="Unassembled WGS sequence"/>
</dbReference>
<protein>
    <recommendedName>
        <fullName evidence="3">Lysine biosynthesis protein LysW</fullName>
    </recommendedName>
</protein>
<dbReference type="AlphaFoldDB" id="A0A0G0T1C3"/>
<gene>
    <name evidence="1" type="ORF">UT63_C0064G0009</name>
</gene>
<sequence>MNGTCPICDGTVTLSPNLEESEIINCTECKTRLVVTRIDQGKVTLGEAPKVEEDWGE</sequence>
<dbReference type="PANTHER" id="PTHR40393:SF1">
    <property type="entry name" value="LYSINE BIOSYNTHESIS PROTEIN-RELATED"/>
    <property type="match status" value="1"/>
</dbReference>
<dbReference type="Gene3D" id="2.20.28.160">
    <property type="match status" value="1"/>
</dbReference>
<reference evidence="1 2" key="1">
    <citation type="journal article" date="2015" name="Nature">
        <title>rRNA introns, odd ribosomes, and small enigmatic genomes across a large radiation of phyla.</title>
        <authorList>
            <person name="Brown C.T."/>
            <person name="Hug L.A."/>
            <person name="Thomas B.C."/>
            <person name="Sharon I."/>
            <person name="Castelle C.J."/>
            <person name="Singh A."/>
            <person name="Wilkins M.J."/>
            <person name="Williams K.H."/>
            <person name="Banfield J.F."/>
        </authorList>
    </citation>
    <scope>NUCLEOTIDE SEQUENCE [LARGE SCALE GENOMIC DNA]</scope>
</reference>
<dbReference type="PANTHER" id="PTHR40393">
    <property type="entry name" value="LYSINE BIOSYNTHESIS PROTEIN-RELATED-RELATED"/>
    <property type="match status" value="1"/>
</dbReference>
<dbReference type="EMBL" id="LBXN01000064">
    <property type="protein sequence ID" value="KKR31627.1"/>
    <property type="molecule type" value="Genomic_DNA"/>
</dbReference>
<evidence type="ECO:0000313" key="1">
    <source>
        <dbReference type="EMBL" id="KKR31627.1"/>
    </source>
</evidence>